<feature type="compositionally biased region" description="Polar residues" evidence="1">
    <location>
        <begin position="26"/>
        <end position="44"/>
    </location>
</feature>
<dbReference type="Gene3D" id="3.40.50.1110">
    <property type="entry name" value="SGNH hydrolase"/>
    <property type="match status" value="1"/>
</dbReference>
<reference evidence="2" key="1">
    <citation type="submission" date="2020-04" db="EMBL/GenBank/DDBJ databases">
        <authorList>
            <person name="Alioto T."/>
            <person name="Alioto T."/>
            <person name="Gomez Garrido J."/>
        </authorList>
    </citation>
    <scope>NUCLEOTIDE SEQUENCE</scope>
    <source>
        <strain evidence="2">A484AB</strain>
    </source>
</reference>
<feature type="compositionally biased region" description="Basic residues" evidence="1">
    <location>
        <begin position="68"/>
        <end position="80"/>
    </location>
</feature>
<keyword evidence="3" id="KW-1185">Reference proteome</keyword>
<dbReference type="EMBL" id="CACRXK020022226">
    <property type="protein sequence ID" value="CAB4036608.1"/>
    <property type="molecule type" value="Genomic_DNA"/>
</dbReference>
<evidence type="ECO:0000313" key="3">
    <source>
        <dbReference type="Proteomes" id="UP001152795"/>
    </source>
</evidence>
<protein>
    <submittedName>
        <fullName evidence="2">Furin, partial</fullName>
    </submittedName>
</protein>
<name>A0A6S7JZP7_PARCT</name>
<dbReference type="OrthoDB" id="6126005at2759"/>
<comment type="caution">
    <text evidence="2">The sequence shown here is derived from an EMBL/GenBank/DDBJ whole genome shotgun (WGS) entry which is preliminary data.</text>
</comment>
<gene>
    <name evidence="2" type="ORF">PACLA_8A073108</name>
</gene>
<evidence type="ECO:0000313" key="2">
    <source>
        <dbReference type="EMBL" id="CAB4036608.1"/>
    </source>
</evidence>
<feature type="non-terminal residue" evidence="2">
    <location>
        <position position="1"/>
    </location>
</feature>
<evidence type="ECO:0000256" key="1">
    <source>
        <dbReference type="SAM" id="MobiDB-lite"/>
    </source>
</evidence>
<dbReference type="InterPro" id="IPR036514">
    <property type="entry name" value="SGNH_hydro_sf"/>
</dbReference>
<dbReference type="Proteomes" id="UP001152795">
    <property type="component" value="Unassembled WGS sequence"/>
</dbReference>
<sequence>SGKQIKKLEEEKASLVTAIKLLMTNNEPTSVKCNDVSKSINTAGKSPVDNEDENIANSEANKEDIKSKKLKRKYKNKKSKINNESEQKPNDPEFNSFLEGKSSDYTEYKNRNSTVIAGDSMISRLQGWKMSDKSRRVTVKSFSGAKVEDMSHYIKPDLKFKPDNLILHVGTNNLRSNTPNEIAKEIEKICNIVNHDSPSTNIAISQLIVRQDSAELEQKRVCVNEILSSLTKSKGWKLIIHNKIDTNCLNGRKVHLNNRGTINLAKNYKNYLDNLD</sequence>
<dbReference type="SUPFAM" id="SSF52266">
    <property type="entry name" value="SGNH hydrolase"/>
    <property type="match status" value="1"/>
</dbReference>
<feature type="compositionally biased region" description="Basic and acidic residues" evidence="1">
    <location>
        <begin position="81"/>
        <end position="91"/>
    </location>
</feature>
<accession>A0A6S7JZP7</accession>
<proteinExistence type="predicted"/>
<feature type="region of interest" description="Disordered" evidence="1">
    <location>
        <begin position="26"/>
        <end position="98"/>
    </location>
</feature>
<dbReference type="AlphaFoldDB" id="A0A6S7JZP7"/>
<organism evidence="2 3">
    <name type="scientific">Paramuricea clavata</name>
    <name type="common">Red gorgonian</name>
    <name type="synonym">Violescent sea-whip</name>
    <dbReference type="NCBI Taxonomy" id="317549"/>
    <lineage>
        <taxon>Eukaryota</taxon>
        <taxon>Metazoa</taxon>
        <taxon>Cnidaria</taxon>
        <taxon>Anthozoa</taxon>
        <taxon>Octocorallia</taxon>
        <taxon>Malacalcyonacea</taxon>
        <taxon>Plexauridae</taxon>
        <taxon>Paramuricea</taxon>
    </lineage>
</organism>